<keyword evidence="3" id="KW-1133">Transmembrane helix</keyword>
<dbReference type="GO" id="GO:0007034">
    <property type="term" value="P:vacuolar transport"/>
    <property type="evidence" value="ECO:0007669"/>
    <property type="project" value="TreeGrafter"/>
</dbReference>
<evidence type="ECO:0000256" key="4">
    <source>
        <dbReference type="ARBA" id="ARBA00023136"/>
    </source>
</evidence>
<evidence type="ECO:0000313" key="5">
    <source>
        <dbReference type="EMBL" id="CAD0108965.1"/>
    </source>
</evidence>
<reference evidence="5" key="1">
    <citation type="submission" date="2020-06" db="EMBL/GenBank/DDBJ databases">
        <authorList>
            <person name="Onetto C."/>
        </authorList>
    </citation>
    <scope>NUCLEOTIDE SEQUENCE</scope>
</reference>
<comment type="caution">
    <text evidence="5">The sequence shown here is derived from an EMBL/GenBank/DDBJ whole genome shotgun (WGS) entry which is preliminary data.</text>
</comment>
<evidence type="ECO:0000256" key="3">
    <source>
        <dbReference type="ARBA" id="ARBA00022989"/>
    </source>
</evidence>
<accession>A0A9N8KDM0</accession>
<name>A0A9N8KDM0_9PEZI</name>
<dbReference type="PANTHER" id="PTHR46140">
    <property type="entry name" value="VACUOLAR TRANSPORTER CHAPERONE 1-RELATED"/>
    <property type="match status" value="1"/>
</dbReference>
<dbReference type="EMBL" id="CAINUL010000003">
    <property type="protein sequence ID" value="CAD0108965.1"/>
    <property type="molecule type" value="Genomic_DNA"/>
</dbReference>
<keyword evidence="2" id="KW-0812">Transmembrane</keyword>
<dbReference type="AlphaFoldDB" id="A0A9N8KDM0"/>
<dbReference type="GO" id="GO:0012505">
    <property type="term" value="C:endomembrane system"/>
    <property type="evidence" value="ECO:0007669"/>
    <property type="project" value="UniProtKB-SubCell"/>
</dbReference>
<dbReference type="InterPro" id="IPR051572">
    <property type="entry name" value="VTC_Complex_Subunit"/>
</dbReference>
<keyword evidence="6" id="KW-1185">Reference proteome</keyword>
<sequence>MKYGAALRQNSIPAWAHREILSSNSISTSLTSQTNVDYDDVKHYIKENTTAGNGNSISIPGAGDVRGKELEDNLYGILQQQHQRITLFVRSKTGEIERRLGECSSSTQSRSRQLTTTDHLRKQTTLLSSKPAVNGRIPAKRLEKYGRLEADILK</sequence>
<dbReference type="OrthoDB" id="5588846at2759"/>
<dbReference type="Proteomes" id="UP000745764">
    <property type="component" value="Unassembled WGS sequence"/>
</dbReference>
<proteinExistence type="predicted"/>
<keyword evidence="4" id="KW-0472">Membrane</keyword>
<evidence type="ECO:0000313" key="6">
    <source>
        <dbReference type="Proteomes" id="UP000745764"/>
    </source>
</evidence>
<gene>
    <name evidence="5" type="ORF">AWRI4620_LOCUS3220</name>
</gene>
<dbReference type="GO" id="GO:0033254">
    <property type="term" value="C:vacuolar transporter chaperone complex"/>
    <property type="evidence" value="ECO:0007669"/>
    <property type="project" value="TreeGrafter"/>
</dbReference>
<comment type="subcellular location">
    <subcellularLocation>
        <location evidence="1">Endomembrane system</location>
        <topology evidence="1">Multi-pass membrane protein</topology>
    </subcellularLocation>
</comment>
<dbReference type="PANTHER" id="PTHR46140:SF1">
    <property type="entry name" value="VACUOLAR TRANSPORTER CHAPERONE COMPLEX SUBUNIT 4-RELATED"/>
    <property type="match status" value="1"/>
</dbReference>
<dbReference type="GO" id="GO:0042144">
    <property type="term" value="P:vacuole fusion, non-autophagic"/>
    <property type="evidence" value="ECO:0007669"/>
    <property type="project" value="TreeGrafter"/>
</dbReference>
<dbReference type="GO" id="GO:0000329">
    <property type="term" value="C:fungal-type vacuole membrane"/>
    <property type="evidence" value="ECO:0007669"/>
    <property type="project" value="TreeGrafter"/>
</dbReference>
<organism evidence="5 6">
    <name type="scientific">Aureobasidium uvarum</name>
    <dbReference type="NCBI Taxonomy" id="2773716"/>
    <lineage>
        <taxon>Eukaryota</taxon>
        <taxon>Fungi</taxon>
        <taxon>Dikarya</taxon>
        <taxon>Ascomycota</taxon>
        <taxon>Pezizomycotina</taxon>
        <taxon>Dothideomycetes</taxon>
        <taxon>Dothideomycetidae</taxon>
        <taxon>Dothideales</taxon>
        <taxon>Saccotheciaceae</taxon>
        <taxon>Aureobasidium</taxon>
    </lineage>
</organism>
<dbReference type="GO" id="GO:0006797">
    <property type="term" value="P:polyphosphate metabolic process"/>
    <property type="evidence" value="ECO:0007669"/>
    <property type="project" value="TreeGrafter"/>
</dbReference>
<evidence type="ECO:0000256" key="1">
    <source>
        <dbReference type="ARBA" id="ARBA00004127"/>
    </source>
</evidence>
<protein>
    <submittedName>
        <fullName evidence="5">Uncharacterized protein</fullName>
    </submittedName>
</protein>
<dbReference type="GO" id="GO:0016237">
    <property type="term" value="P:microautophagy"/>
    <property type="evidence" value="ECO:0007669"/>
    <property type="project" value="TreeGrafter"/>
</dbReference>
<evidence type="ECO:0000256" key="2">
    <source>
        <dbReference type="ARBA" id="ARBA00022692"/>
    </source>
</evidence>